<dbReference type="EC" id="2.1.1.10" evidence="11"/>
<dbReference type="Pfam" id="PF02219">
    <property type="entry name" value="MTHFR"/>
    <property type="match status" value="1"/>
</dbReference>
<dbReference type="EMBL" id="JAGGKG010000003">
    <property type="protein sequence ID" value="MBP1904491.1"/>
    <property type="molecule type" value="Genomic_DNA"/>
</dbReference>
<dbReference type="Proteomes" id="UP001519272">
    <property type="component" value="Unassembled WGS sequence"/>
</dbReference>
<organism evidence="11 12">
    <name type="scientific">Paenibacillus turicensis</name>
    <dbReference type="NCBI Taxonomy" id="160487"/>
    <lineage>
        <taxon>Bacteria</taxon>
        <taxon>Bacillati</taxon>
        <taxon>Bacillota</taxon>
        <taxon>Bacilli</taxon>
        <taxon>Bacillales</taxon>
        <taxon>Paenibacillaceae</taxon>
        <taxon>Paenibacillus</taxon>
    </lineage>
</organism>
<evidence type="ECO:0000259" key="10">
    <source>
        <dbReference type="PROSITE" id="PS50970"/>
    </source>
</evidence>
<dbReference type="PROSITE" id="PS50970">
    <property type="entry name" value="HCY"/>
    <property type="match status" value="1"/>
</dbReference>
<dbReference type="SUPFAM" id="SSF51730">
    <property type="entry name" value="FAD-linked oxidoreductase"/>
    <property type="match status" value="1"/>
</dbReference>
<keyword evidence="4" id="KW-0285">Flavoprotein</keyword>
<keyword evidence="8" id="KW-0479">Metal-binding</keyword>
<dbReference type="CDD" id="cd00537">
    <property type="entry name" value="MTHFR"/>
    <property type="match status" value="1"/>
</dbReference>
<dbReference type="GO" id="GO:0032259">
    <property type="term" value="P:methylation"/>
    <property type="evidence" value="ECO:0007669"/>
    <property type="project" value="UniProtKB-KW"/>
</dbReference>
<sequence>MKLDLRTKLSQEVLIGDGAMGTYLYHLGFPVGISFEEFNLIQPYVITEVHRQYIQAGANLLETNTFSANYFKLSKFGLEDKVNEINRAAVRLARQAAANANQDIYIAGAVGSIRGGKRIDLTAKELGLYYEQQMSALLLEQVDALLLETFYDLDEIRIALKKARLLTDIPVICQFAVDQVGRTLDGYSIDEAYQILAQEGADVLGFNCHSGPKGIMSVLERLQEPPQVPYSIFPNAGLADYIDGEYVYGATPQYFGDTALEFVEYGVRLIGGCCGTTPEHIAKIAQKLNGYDPIPLSKIQEKFKLQKEKEQEKQKEDELAQASATSIEIRNEASSSCACGGHGDGPDHGHYDHRTLVDLVKERHTIIVELDPPRDLNIGKFMAGASALKDAGVDAVTLADNSLAVTRMSNMALGHLVQAQTGIRPIVHIACRDRNLIGTQSHMMGFDALGIHHVLAVTGDPARFGDLPGASSVYDMTSFEMIRMIKQLNEGIGFSGNPLKQNAKFVVGTAFNPNVKHLDKAVQRLEKKIAAGADYVMTQPVYDVKLIEQIKIATAHLNIPVFIGIMPLASGKNAEYLHNEVPGIQLSDQIRHRMSGLQGEVGRQVGIDIAKELLDVAIQHFKGIYLITPFMFYEMNVVLTKYIEEKVGRSVADKRLKV</sequence>
<feature type="binding site" evidence="8">
    <location>
        <position position="208"/>
    </location>
    <ligand>
        <name>Zn(2+)</name>
        <dbReference type="ChEBI" id="CHEBI:29105"/>
    </ligand>
</feature>
<evidence type="ECO:0000256" key="5">
    <source>
        <dbReference type="ARBA" id="ARBA00022679"/>
    </source>
</evidence>
<evidence type="ECO:0000256" key="3">
    <source>
        <dbReference type="ARBA" id="ARBA00022603"/>
    </source>
</evidence>
<evidence type="ECO:0000313" key="11">
    <source>
        <dbReference type="EMBL" id="MBP1904491.1"/>
    </source>
</evidence>
<evidence type="ECO:0000256" key="6">
    <source>
        <dbReference type="ARBA" id="ARBA00022827"/>
    </source>
</evidence>
<evidence type="ECO:0000313" key="12">
    <source>
        <dbReference type="Proteomes" id="UP001519272"/>
    </source>
</evidence>
<keyword evidence="5 8" id="KW-0808">Transferase</keyword>
<comment type="caution">
    <text evidence="11">The sequence shown here is derived from an EMBL/GenBank/DDBJ whole genome shotgun (WGS) entry which is preliminary data.</text>
</comment>
<dbReference type="InterPro" id="IPR029041">
    <property type="entry name" value="FAD-linked_oxidoreductase-like"/>
</dbReference>
<evidence type="ECO:0000256" key="7">
    <source>
        <dbReference type="ARBA" id="ARBA00023002"/>
    </source>
</evidence>
<dbReference type="NCBIfam" id="NF006396">
    <property type="entry name" value="PRK08645.1"/>
    <property type="match status" value="1"/>
</dbReference>
<keyword evidence="6" id="KW-0274">FAD</keyword>
<evidence type="ECO:0000256" key="2">
    <source>
        <dbReference type="ARBA" id="ARBA00004777"/>
    </source>
</evidence>
<comment type="cofactor">
    <cofactor evidence="8">
        <name>Zn(2+)</name>
        <dbReference type="ChEBI" id="CHEBI:29105"/>
    </cofactor>
</comment>
<dbReference type="PANTHER" id="PTHR11103">
    <property type="entry name" value="SLR1189 PROTEIN"/>
    <property type="match status" value="1"/>
</dbReference>
<evidence type="ECO:0000256" key="9">
    <source>
        <dbReference type="SAM" id="Coils"/>
    </source>
</evidence>
<dbReference type="Gene3D" id="3.20.20.330">
    <property type="entry name" value="Homocysteine-binding-like domain"/>
    <property type="match status" value="1"/>
</dbReference>
<protein>
    <submittedName>
        <fullName evidence="11">Homocysteine S-methyltransferase</fullName>
        <ecNumber evidence="11">2.1.1.10</ecNumber>
    </submittedName>
</protein>
<keyword evidence="3 8" id="KW-0489">Methyltransferase</keyword>
<evidence type="ECO:0000256" key="1">
    <source>
        <dbReference type="ARBA" id="ARBA00001974"/>
    </source>
</evidence>
<name>A0ABS4FPI7_9BACL</name>
<dbReference type="Gene3D" id="3.20.20.220">
    <property type="match status" value="1"/>
</dbReference>
<proteinExistence type="predicted"/>
<dbReference type="PANTHER" id="PTHR11103:SF18">
    <property type="entry name" value="SLR1189 PROTEIN"/>
    <property type="match status" value="1"/>
</dbReference>
<dbReference type="Pfam" id="PF02574">
    <property type="entry name" value="S-methyl_trans"/>
    <property type="match status" value="1"/>
</dbReference>
<dbReference type="RefSeq" id="WP_210088152.1">
    <property type="nucleotide sequence ID" value="NZ_JAGGKG010000003.1"/>
</dbReference>
<dbReference type="InterPro" id="IPR003171">
    <property type="entry name" value="Mehydrof_redctse-like"/>
</dbReference>
<dbReference type="GO" id="GO:0008168">
    <property type="term" value="F:methyltransferase activity"/>
    <property type="evidence" value="ECO:0007669"/>
    <property type="project" value="UniProtKB-KW"/>
</dbReference>
<keyword evidence="12" id="KW-1185">Reference proteome</keyword>
<feature type="domain" description="Hcy-binding" evidence="10">
    <location>
        <begin position="2"/>
        <end position="288"/>
    </location>
</feature>
<keyword evidence="9" id="KW-0175">Coiled coil</keyword>
<comment type="cofactor">
    <cofactor evidence="1">
        <name>FAD</name>
        <dbReference type="ChEBI" id="CHEBI:57692"/>
    </cofactor>
</comment>
<dbReference type="SUPFAM" id="SSF82282">
    <property type="entry name" value="Homocysteine S-methyltransferase"/>
    <property type="match status" value="1"/>
</dbReference>
<comment type="pathway">
    <text evidence="2">One-carbon metabolism; tetrahydrofolate interconversion.</text>
</comment>
<reference evidence="11 12" key="1">
    <citation type="submission" date="2021-03" db="EMBL/GenBank/DDBJ databases">
        <title>Genomic Encyclopedia of Type Strains, Phase IV (KMG-IV): sequencing the most valuable type-strain genomes for metagenomic binning, comparative biology and taxonomic classification.</title>
        <authorList>
            <person name="Goeker M."/>
        </authorList>
    </citation>
    <scope>NUCLEOTIDE SEQUENCE [LARGE SCALE GENOMIC DNA]</scope>
    <source>
        <strain evidence="11 12">DSM 14349</strain>
    </source>
</reference>
<feature type="coiled-coil region" evidence="9">
    <location>
        <begin position="296"/>
        <end position="325"/>
    </location>
</feature>
<dbReference type="InterPro" id="IPR003726">
    <property type="entry name" value="HCY_dom"/>
</dbReference>
<dbReference type="InterPro" id="IPR036589">
    <property type="entry name" value="HCY_dom_sf"/>
</dbReference>
<evidence type="ECO:0000256" key="4">
    <source>
        <dbReference type="ARBA" id="ARBA00022630"/>
    </source>
</evidence>
<accession>A0ABS4FPI7</accession>
<keyword evidence="7" id="KW-0560">Oxidoreductase</keyword>
<feature type="binding site" evidence="8">
    <location>
        <position position="274"/>
    </location>
    <ligand>
        <name>Zn(2+)</name>
        <dbReference type="ChEBI" id="CHEBI:29105"/>
    </ligand>
</feature>
<evidence type="ECO:0000256" key="8">
    <source>
        <dbReference type="PROSITE-ProRule" id="PRU00333"/>
    </source>
</evidence>
<gene>
    <name evidence="11" type="ORF">J2Z32_001108</name>
</gene>
<feature type="binding site" evidence="8">
    <location>
        <position position="273"/>
    </location>
    <ligand>
        <name>Zn(2+)</name>
        <dbReference type="ChEBI" id="CHEBI:29105"/>
    </ligand>
</feature>
<keyword evidence="8" id="KW-0862">Zinc</keyword>